<dbReference type="PANTHER" id="PTHR30383:SF5">
    <property type="entry name" value="SGNH HYDROLASE-TYPE ESTERASE DOMAIN-CONTAINING PROTEIN"/>
    <property type="match status" value="1"/>
</dbReference>
<accession>A0ABV6K673</accession>
<dbReference type="PANTHER" id="PTHR30383">
    <property type="entry name" value="THIOESTERASE 1/PROTEASE 1/LYSOPHOSPHOLIPASE L1"/>
    <property type="match status" value="1"/>
</dbReference>
<evidence type="ECO:0000259" key="1">
    <source>
        <dbReference type="Pfam" id="PF13472"/>
    </source>
</evidence>
<name>A0ABV6K673_9LACO</name>
<keyword evidence="3" id="KW-1185">Reference proteome</keyword>
<gene>
    <name evidence="2" type="ORF">ACFFGS_12215</name>
</gene>
<dbReference type="CDD" id="cd00229">
    <property type="entry name" value="SGNH_hydrolase"/>
    <property type="match status" value="1"/>
</dbReference>
<organism evidence="2 3">
    <name type="scientific">Lactiplantibacillus plajomi</name>
    <dbReference type="NCBI Taxonomy" id="1457217"/>
    <lineage>
        <taxon>Bacteria</taxon>
        <taxon>Bacillati</taxon>
        <taxon>Bacillota</taxon>
        <taxon>Bacilli</taxon>
        <taxon>Lactobacillales</taxon>
        <taxon>Lactobacillaceae</taxon>
        <taxon>Lactiplantibacillus</taxon>
    </lineage>
</organism>
<dbReference type="EMBL" id="JBHLUK010000075">
    <property type="protein sequence ID" value="MFC0424891.1"/>
    <property type="molecule type" value="Genomic_DNA"/>
</dbReference>
<sequence>MSKTLPHAGEKLSCLGDSITNGYDGQDHTSQDWSWPAYMTELCGFKEVTNVGKNAATISLNDDGISLVDRCHTIHDQDFITIFGGVNDYDQGLPVGDLQTDDLRTVSGGLKYVIEALARQNPDATMVVFTPMKENKFVPTGTPNAAGLLEIDYVAAIKAVADHYSLPVLDLYASGNIGVFLDPLVGPDGYTADRLHPTPKGYRRLARQIASFINQF</sequence>
<dbReference type="GO" id="GO:0016787">
    <property type="term" value="F:hydrolase activity"/>
    <property type="evidence" value="ECO:0007669"/>
    <property type="project" value="UniProtKB-KW"/>
</dbReference>
<protein>
    <submittedName>
        <fullName evidence="2">SGNH/GDSL hydrolase family protein</fullName>
    </submittedName>
</protein>
<dbReference type="Pfam" id="PF13472">
    <property type="entry name" value="Lipase_GDSL_2"/>
    <property type="match status" value="1"/>
</dbReference>
<dbReference type="InterPro" id="IPR036514">
    <property type="entry name" value="SGNH_hydro_sf"/>
</dbReference>
<evidence type="ECO:0000313" key="2">
    <source>
        <dbReference type="EMBL" id="MFC0424891.1"/>
    </source>
</evidence>
<dbReference type="SUPFAM" id="SSF52266">
    <property type="entry name" value="SGNH hydrolase"/>
    <property type="match status" value="1"/>
</dbReference>
<dbReference type="InterPro" id="IPR051532">
    <property type="entry name" value="Ester_Hydrolysis_Enzymes"/>
</dbReference>
<dbReference type="RefSeq" id="WP_137644199.1">
    <property type="nucleotide sequence ID" value="NZ_BAABRM010000006.1"/>
</dbReference>
<reference evidence="2 3" key="1">
    <citation type="submission" date="2024-09" db="EMBL/GenBank/DDBJ databases">
        <authorList>
            <person name="Sun Q."/>
            <person name="Mori K."/>
        </authorList>
    </citation>
    <scope>NUCLEOTIDE SEQUENCE [LARGE SCALE GENOMIC DNA]</scope>
    <source>
        <strain evidence="2 3">TBRC 4575</strain>
    </source>
</reference>
<proteinExistence type="predicted"/>
<dbReference type="Gene3D" id="3.40.50.1110">
    <property type="entry name" value="SGNH hydrolase"/>
    <property type="match status" value="1"/>
</dbReference>
<dbReference type="InterPro" id="IPR013830">
    <property type="entry name" value="SGNH_hydro"/>
</dbReference>
<keyword evidence="2" id="KW-0378">Hydrolase</keyword>
<dbReference type="Proteomes" id="UP001589855">
    <property type="component" value="Unassembled WGS sequence"/>
</dbReference>
<feature type="domain" description="SGNH hydrolase-type esterase" evidence="1">
    <location>
        <begin position="14"/>
        <end position="204"/>
    </location>
</feature>
<evidence type="ECO:0000313" key="3">
    <source>
        <dbReference type="Proteomes" id="UP001589855"/>
    </source>
</evidence>
<comment type="caution">
    <text evidence="2">The sequence shown here is derived from an EMBL/GenBank/DDBJ whole genome shotgun (WGS) entry which is preliminary data.</text>
</comment>